<protein>
    <submittedName>
        <fullName evidence="2">Uncharacterized protein</fullName>
    </submittedName>
</protein>
<gene>
    <name evidence="2" type="ORF">AUC69_11220</name>
</gene>
<feature type="signal peptide" evidence="1">
    <location>
        <begin position="1"/>
        <end position="32"/>
    </location>
</feature>
<evidence type="ECO:0000256" key="1">
    <source>
        <dbReference type="SAM" id="SignalP"/>
    </source>
</evidence>
<reference evidence="2 3" key="1">
    <citation type="journal article" date="2016" name="Environ. Microbiol.">
        <title>New Methyloceanibacter diversity from North Sea sediments includes methanotroph containing solely the soluble methane monooxygenase.</title>
        <authorList>
            <person name="Vekeman B."/>
            <person name="Kerckhof F.M."/>
            <person name="Cremers G."/>
            <person name="de Vos P."/>
            <person name="Vandamme P."/>
            <person name="Boon N."/>
            <person name="Op den Camp H.J."/>
            <person name="Heylen K."/>
        </authorList>
    </citation>
    <scope>NUCLEOTIDE SEQUENCE [LARGE SCALE GENOMIC DNA]</scope>
    <source>
        <strain evidence="2 3">R-67175</strain>
    </source>
</reference>
<feature type="chain" id="PRO_5009138667" evidence="1">
    <location>
        <begin position="33"/>
        <end position="136"/>
    </location>
</feature>
<keyword evidence="3" id="KW-1185">Reference proteome</keyword>
<dbReference type="EMBL" id="LPWF01000025">
    <property type="protein sequence ID" value="ODR97669.1"/>
    <property type="molecule type" value="Genomic_DNA"/>
</dbReference>
<dbReference type="STRING" id="1774969.AUC69_11220"/>
<name>A0A1E3VVW8_9HYPH</name>
<dbReference type="OrthoDB" id="8449336at2"/>
<dbReference type="AlphaFoldDB" id="A0A1E3VVW8"/>
<sequence>MKLRTLKRLPIATANLLAALALVAISATIVSAADDRANLGPVGPHEPILATIGGKRLIAYYEQSGEGCAVSAVVFDTAATGGGHESTRVRVILRPGELFQLEAVENEQVVLTCGPKARILTVLNRGELLTKAASVN</sequence>
<evidence type="ECO:0000313" key="3">
    <source>
        <dbReference type="Proteomes" id="UP000094472"/>
    </source>
</evidence>
<dbReference type="Proteomes" id="UP000094472">
    <property type="component" value="Unassembled WGS sequence"/>
</dbReference>
<accession>A0A1E3VVW8</accession>
<comment type="caution">
    <text evidence="2">The sequence shown here is derived from an EMBL/GenBank/DDBJ whole genome shotgun (WGS) entry which is preliminary data.</text>
</comment>
<dbReference type="RefSeq" id="WP_069441756.1">
    <property type="nucleotide sequence ID" value="NZ_LPWF01000025.1"/>
</dbReference>
<evidence type="ECO:0000313" key="2">
    <source>
        <dbReference type="EMBL" id="ODR97669.1"/>
    </source>
</evidence>
<keyword evidence="1" id="KW-0732">Signal</keyword>
<proteinExistence type="predicted"/>
<organism evidence="2 3">
    <name type="scientific">Methyloceanibacter superfactus</name>
    <dbReference type="NCBI Taxonomy" id="1774969"/>
    <lineage>
        <taxon>Bacteria</taxon>
        <taxon>Pseudomonadati</taxon>
        <taxon>Pseudomonadota</taxon>
        <taxon>Alphaproteobacteria</taxon>
        <taxon>Hyphomicrobiales</taxon>
        <taxon>Hyphomicrobiaceae</taxon>
        <taxon>Methyloceanibacter</taxon>
    </lineage>
</organism>